<dbReference type="Gene3D" id="3.40.50.720">
    <property type="entry name" value="NAD(P)-binding Rossmann-like Domain"/>
    <property type="match status" value="1"/>
</dbReference>
<gene>
    <name evidence="4" type="ORF">EDD36DRAFT_469558</name>
</gene>
<keyword evidence="2" id="KW-0560">Oxidoreductase</keyword>
<dbReference type="Proteomes" id="UP001203852">
    <property type="component" value="Unassembled WGS sequence"/>
</dbReference>
<dbReference type="SUPFAM" id="SSF51735">
    <property type="entry name" value="NAD(P)-binding Rossmann-fold domains"/>
    <property type="match status" value="1"/>
</dbReference>
<reference evidence="4" key="1">
    <citation type="journal article" date="2022" name="bioRxiv">
        <title>Deciphering the potential niche of two novel black yeast fungi from a biological soil crust based on their genomes, phenotypes, and melanin regulation.</title>
        <authorList>
            <consortium name="DOE Joint Genome Institute"/>
            <person name="Carr E.C."/>
            <person name="Barton Q."/>
            <person name="Grambo S."/>
            <person name="Sullivan M."/>
            <person name="Renfro C.M."/>
            <person name="Kuo A."/>
            <person name="Pangilinan J."/>
            <person name="Lipzen A."/>
            <person name="Keymanesh K."/>
            <person name="Savage E."/>
            <person name="Barry K."/>
            <person name="Grigoriev I.V."/>
            <person name="Riekhof W.R."/>
            <person name="Harris S.S."/>
        </authorList>
    </citation>
    <scope>NUCLEOTIDE SEQUENCE</scope>
    <source>
        <strain evidence="4">JF 03-4F</strain>
    </source>
</reference>
<evidence type="ECO:0000313" key="5">
    <source>
        <dbReference type="Proteomes" id="UP001203852"/>
    </source>
</evidence>
<keyword evidence="5" id="KW-1185">Reference proteome</keyword>
<dbReference type="InterPro" id="IPR002347">
    <property type="entry name" value="SDR_fam"/>
</dbReference>
<dbReference type="PRINTS" id="PR00081">
    <property type="entry name" value="GDHRDH"/>
</dbReference>
<accession>A0AAN6DKN6</accession>
<dbReference type="InterPro" id="IPR036291">
    <property type="entry name" value="NAD(P)-bd_dom_sf"/>
</dbReference>
<evidence type="ECO:0000256" key="2">
    <source>
        <dbReference type="ARBA" id="ARBA00023002"/>
    </source>
</evidence>
<dbReference type="EMBL" id="MU404364">
    <property type="protein sequence ID" value="KAI1608144.1"/>
    <property type="molecule type" value="Genomic_DNA"/>
</dbReference>
<dbReference type="PRINTS" id="PR00080">
    <property type="entry name" value="SDRFAMILY"/>
</dbReference>
<dbReference type="PANTHER" id="PTHR43180:SF63">
    <property type="entry name" value="DEHYDROGENASE_REDUCTASE FAMILY PROTEIN, PUTATIVE (AFU_ORTHOLOGUE AFUA_6G03520)-RELATED"/>
    <property type="match status" value="1"/>
</dbReference>
<proteinExistence type="inferred from homology"/>
<dbReference type="PANTHER" id="PTHR43180">
    <property type="entry name" value="3-OXOACYL-(ACYL-CARRIER-PROTEIN) REDUCTASE (AFU_ORTHOLOGUE AFUA_6G11210)"/>
    <property type="match status" value="1"/>
</dbReference>
<dbReference type="Pfam" id="PF00106">
    <property type="entry name" value="adh_short"/>
    <property type="match status" value="1"/>
</dbReference>
<comment type="similarity">
    <text evidence="1 3">Belongs to the short-chain dehydrogenases/reductases (SDR) family.</text>
</comment>
<evidence type="ECO:0000256" key="1">
    <source>
        <dbReference type="ARBA" id="ARBA00006484"/>
    </source>
</evidence>
<evidence type="ECO:0000313" key="4">
    <source>
        <dbReference type="EMBL" id="KAI1608144.1"/>
    </source>
</evidence>
<comment type="caution">
    <text evidence="4">The sequence shown here is derived from an EMBL/GenBank/DDBJ whole genome shotgun (WGS) entry which is preliminary data.</text>
</comment>
<organism evidence="4 5">
    <name type="scientific">Exophiala viscosa</name>
    <dbReference type="NCBI Taxonomy" id="2486360"/>
    <lineage>
        <taxon>Eukaryota</taxon>
        <taxon>Fungi</taxon>
        <taxon>Dikarya</taxon>
        <taxon>Ascomycota</taxon>
        <taxon>Pezizomycotina</taxon>
        <taxon>Eurotiomycetes</taxon>
        <taxon>Chaetothyriomycetidae</taxon>
        <taxon>Chaetothyriales</taxon>
        <taxon>Herpotrichiellaceae</taxon>
        <taxon>Exophiala</taxon>
    </lineage>
</organism>
<name>A0AAN6DKN6_9EURO</name>
<dbReference type="GO" id="GO:0016491">
    <property type="term" value="F:oxidoreductase activity"/>
    <property type="evidence" value="ECO:0007669"/>
    <property type="project" value="UniProtKB-KW"/>
</dbReference>
<protein>
    <submittedName>
        <fullName evidence="4">Uncharacterized protein</fullName>
    </submittedName>
</protein>
<dbReference type="AlphaFoldDB" id="A0AAN6DKN6"/>
<sequence>MAAADARLDGKTVIVTGGANGIGAEIVRIYHALGASVVIADLSSSEASAHSLVDSLSNPSKALFIPVNITVWTEMSALFQKTKSHFGQIDLVVANAGIMETRSFFDFETDGGGGLVEDKGIYRVIDVNLKGTMNTLRLAMFHMKSNPVDQDGFRGSIVLTSSTSGFFGGTAVVSYVASKHGVVGLLRSSQTVAKEYGVRVNSVAPFITPTFITEGYSTLYKERGLPVNRPEDVASAIIRTSVDVQSQGRCFLIYGGNTKEIEEPRTAAVASYMGEDVKKVMDEAKKFFDGLGGYPLPRLRI</sequence>
<evidence type="ECO:0000256" key="3">
    <source>
        <dbReference type="RuleBase" id="RU000363"/>
    </source>
</evidence>